<dbReference type="PANTHER" id="PTHR12782">
    <property type="entry name" value="MICROSOMAL PROSTAGLANDIN E SYNTHASE-2"/>
    <property type="match status" value="1"/>
</dbReference>
<organism evidence="3">
    <name type="scientific">Alexandrium monilatum</name>
    <dbReference type="NCBI Taxonomy" id="311494"/>
    <lineage>
        <taxon>Eukaryota</taxon>
        <taxon>Sar</taxon>
        <taxon>Alveolata</taxon>
        <taxon>Dinophyceae</taxon>
        <taxon>Gonyaulacales</taxon>
        <taxon>Pyrocystaceae</taxon>
        <taxon>Alexandrium</taxon>
    </lineage>
</organism>
<dbReference type="InterPro" id="IPR004045">
    <property type="entry name" value="Glutathione_S-Trfase_N"/>
</dbReference>
<dbReference type="PROSITE" id="PS51354">
    <property type="entry name" value="GLUTAREDOXIN_2"/>
    <property type="match status" value="1"/>
</dbReference>
<dbReference type="GO" id="GO:0005739">
    <property type="term" value="C:mitochondrion"/>
    <property type="evidence" value="ECO:0007669"/>
    <property type="project" value="TreeGrafter"/>
</dbReference>
<proteinExistence type="predicted"/>
<dbReference type="GO" id="GO:0050220">
    <property type="term" value="F:prostaglandin-E synthase activity"/>
    <property type="evidence" value="ECO:0007669"/>
    <property type="project" value="InterPro"/>
</dbReference>
<evidence type="ECO:0000313" key="3">
    <source>
        <dbReference type="EMBL" id="CAE4635308.1"/>
    </source>
</evidence>
<dbReference type="InterPro" id="IPR036249">
    <property type="entry name" value="Thioredoxin-like_sf"/>
</dbReference>
<dbReference type="InterPro" id="IPR040079">
    <property type="entry name" value="Glutathione_S-Trfase"/>
</dbReference>
<evidence type="ECO:0000259" key="2">
    <source>
        <dbReference type="PROSITE" id="PS50404"/>
    </source>
</evidence>
<name>A0A7S4W284_9DINO</name>
<dbReference type="PROSITE" id="PS50404">
    <property type="entry name" value="GST_NTER"/>
    <property type="match status" value="1"/>
</dbReference>
<evidence type="ECO:0000256" key="1">
    <source>
        <dbReference type="SAM" id="MobiDB-lite"/>
    </source>
</evidence>
<dbReference type="Gene3D" id="1.20.1050.10">
    <property type="match status" value="1"/>
</dbReference>
<dbReference type="Pfam" id="PF00043">
    <property type="entry name" value="GST_C"/>
    <property type="match status" value="1"/>
</dbReference>
<dbReference type="SFLD" id="SFLDG01182">
    <property type="entry name" value="Prostaglandin_E_synthase_like"/>
    <property type="match status" value="1"/>
</dbReference>
<accession>A0A7S4W284</accession>
<dbReference type="InterPro" id="IPR034334">
    <property type="entry name" value="PGES2"/>
</dbReference>
<gene>
    <name evidence="3" type="ORF">AMON00008_LOCUS45383</name>
</gene>
<dbReference type="SUPFAM" id="SSF47616">
    <property type="entry name" value="GST C-terminal domain-like"/>
    <property type="match status" value="1"/>
</dbReference>
<dbReference type="SFLD" id="SFLDS00019">
    <property type="entry name" value="Glutathione_Transferase_(cytos"/>
    <property type="match status" value="1"/>
</dbReference>
<dbReference type="Pfam" id="PF13417">
    <property type="entry name" value="GST_N_3"/>
    <property type="match status" value="1"/>
</dbReference>
<protein>
    <recommendedName>
        <fullName evidence="2">GST N-terminal domain-containing protein</fullName>
    </recommendedName>
</protein>
<dbReference type="PANTHER" id="PTHR12782:SF5">
    <property type="entry name" value="PROSTAGLANDIN E SYNTHASE 2"/>
    <property type="match status" value="1"/>
</dbReference>
<feature type="region of interest" description="Disordered" evidence="1">
    <location>
        <begin position="212"/>
        <end position="231"/>
    </location>
</feature>
<dbReference type="SUPFAM" id="SSF52833">
    <property type="entry name" value="Thioredoxin-like"/>
    <property type="match status" value="1"/>
</dbReference>
<reference evidence="3" key="1">
    <citation type="submission" date="2021-01" db="EMBL/GenBank/DDBJ databases">
        <authorList>
            <person name="Corre E."/>
            <person name="Pelletier E."/>
            <person name="Niang G."/>
            <person name="Scheremetjew M."/>
            <person name="Finn R."/>
            <person name="Kale V."/>
            <person name="Holt S."/>
            <person name="Cochrane G."/>
            <person name="Meng A."/>
            <person name="Brown T."/>
            <person name="Cohen L."/>
        </authorList>
    </citation>
    <scope>NUCLEOTIDE SEQUENCE</scope>
    <source>
        <strain evidence="3">CCMP3105</strain>
    </source>
</reference>
<dbReference type="InterPro" id="IPR004046">
    <property type="entry name" value="GST_C"/>
</dbReference>
<feature type="domain" description="GST N-terminal" evidence="2">
    <location>
        <begin position="130"/>
        <end position="213"/>
    </location>
</feature>
<dbReference type="AlphaFoldDB" id="A0A7S4W284"/>
<dbReference type="InterPro" id="IPR036282">
    <property type="entry name" value="Glutathione-S-Trfase_C_sf"/>
</dbReference>
<sequence length="396" mass="42486">MAQAIWAQGCRREGPGQLGTGPPMHRSGIPNLCRQALALRQASAACSATSWTLGGARAGAAVAAAAAGTFEAARQNPGHLKPGLLRPHHALPTRCEEAGKLRATSSAAASAAPKPELVEEIPKGVSPESSTVHLYQFESCPFCRKVRSCLDYSKIPYEIVEVHPLNKAETKAIAPDYKKVPILRIDTADGQQLQLRDSKTIIRALLGGGGGNPGVAPKVPPPSVTPSTGKMWSADKAEGSVEEQWVRWTDAVLVQCIVLNVYRNMKESAETFSYLLTHPSFPWFAQRSAAWSGTVVMWAVAKARKKKFEVSDERTALYEAVGAFAGAVEAGGGRFLGGEKPGAVDFNVYGILRSAEACQTERDMLERCPDIHPWYNSMREAVGPSQAVNVDAVKRG</sequence>
<dbReference type="Gene3D" id="3.40.30.10">
    <property type="entry name" value="Glutaredoxin"/>
    <property type="match status" value="1"/>
</dbReference>
<dbReference type="SFLD" id="SFLDG01203">
    <property type="entry name" value="Prostaglandin_E_synthase_like1"/>
    <property type="match status" value="1"/>
</dbReference>
<dbReference type="EMBL" id="HBNR01064266">
    <property type="protein sequence ID" value="CAE4635308.1"/>
    <property type="molecule type" value="Transcribed_RNA"/>
</dbReference>